<evidence type="ECO:0000256" key="1">
    <source>
        <dbReference type="SAM" id="MobiDB-lite"/>
    </source>
</evidence>
<keyword evidence="3" id="KW-1185">Reference proteome</keyword>
<evidence type="ECO:0000313" key="3">
    <source>
        <dbReference type="Proteomes" id="UP000250321"/>
    </source>
</evidence>
<dbReference type="Proteomes" id="UP000250321">
    <property type="component" value="Unassembled WGS sequence"/>
</dbReference>
<feature type="compositionally biased region" description="Polar residues" evidence="1">
    <location>
        <begin position="1"/>
        <end position="10"/>
    </location>
</feature>
<dbReference type="EMBL" id="PJQY01000320">
    <property type="protein sequence ID" value="PQQ12963.1"/>
    <property type="molecule type" value="Genomic_DNA"/>
</dbReference>
<name>A0A314Z2U0_PRUYE</name>
<sequence length="155" mass="16953">MDETTPTSCLPQPPSKCLNRAGRKRPPSARITRRDHATTTNLVQTAQQPLTTNTLLSVNQSLSHDGDISAAAPPDTRVSAAPPDTTESTISSHLNARNLNCLLQRTLVSHRTEEMSHQLLPAGFPSTNIYERAVILALTHRGWTPLKDQAQSSKR</sequence>
<feature type="compositionally biased region" description="Basic residues" evidence="1">
    <location>
        <begin position="21"/>
        <end position="31"/>
    </location>
</feature>
<evidence type="ECO:0000313" key="2">
    <source>
        <dbReference type="EMBL" id="PQQ12963.1"/>
    </source>
</evidence>
<feature type="region of interest" description="Disordered" evidence="1">
    <location>
        <begin position="64"/>
        <end position="90"/>
    </location>
</feature>
<organism evidence="2 3">
    <name type="scientific">Prunus yedoensis var. nudiflora</name>
    <dbReference type="NCBI Taxonomy" id="2094558"/>
    <lineage>
        <taxon>Eukaryota</taxon>
        <taxon>Viridiplantae</taxon>
        <taxon>Streptophyta</taxon>
        <taxon>Embryophyta</taxon>
        <taxon>Tracheophyta</taxon>
        <taxon>Spermatophyta</taxon>
        <taxon>Magnoliopsida</taxon>
        <taxon>eudicotyledons</taxon>
        <taxon>Gunneridae</taxon>
        <taxon>Pentapetalae</taxon>
        <taxon>rosids</taxon>
        <taxon>fabids</taxon>
        <taxon>Rosales</taxon>
        <taxon>Rosaceae</taxon>
        <taxon>Amygdaloideae</taxon>
        <taxon>Amygdaleae</taxon>
        <taxon>Prunus</taxon>
    </lineage>
</organism>
<feature type="region of interest" description="Disordered" evidence="1">
    <location>
        <begin position="1"/>
        <end position="37"/>
    </location>
</feature>
<gene>
    <name evidence="2" type="ORF">Pyn_36627</name>
</gene>
<dbReference type="AlphaFoldDB" id="A0A314Z2U0"/>
<proteinExistence type="predicted"/>
<accession>A0A314Z2U0</accession>
<reference evidence="2 3" key="1">
    <citation type="submission" date="2018-02" db="EMBL/GenBank/DDBJ databases">
        <title>Draft genome of wild Prunus yedoensis var. nudiflora.</title>
        <authorList>
            <person name="Baek S."/>
            <person name="Kim J.-H."/>
            <person name="Choi K."/>
            <person name="Kim G.-B."/>
            <person name="Cho A."/>
            <person name="Jang H."/>
            <person name="Shin C.-H."/>
            <person name="Yu H.-J."/>
            <person name="Mun J.-H."/>
        </authorList>
    </citation>
    <scope>NUCLEOTIDE SEQUENCE [LARGE SCALE GENOMIC DNA]</scope>
    <source>
        <strain evidence="3">cv. Jeju island</strain>
        <tissue evidence="2">Leaf</tissue>
    </source>
</reference>
<comment type="caution">
    <text evidence="2">The sequence shown here is derived from an EMBL/GenBank/DDBJ whole genome shotgun (WGS) entry which is preliminary data.</text>
</comment>
<protein>
    <submittedName>
        <fullName evidence="2">Uncharacterized protein</fullName>
    </submittedName>
</protein>